<dbReference type="Proteomes" id="UP001164929">
    <property type="component" value="Chromosome 1"/>
</dbReference>
<dbReference type="EMBL" id="JAQIZT010000001">
    <property type="protein sequence ID" value="KAJ7013256.1"/>
    <property type="molecule type" value="Genomic_DNA"/>
</dbReference>
<evidence type="ECO:0000313" key="3">
    <source>
        <dbReference type="Proteomes" id="UP001164929"/>
    </source>
</evidence>
<evidence type="ECO:0000313" key="2">
    <source>
        <dbReference type="EMBL" id="KAJ7013256.1"/>
    </source>
</evidence>
<proteinExistence type="predicted"/>
<sequence length="128" mass="14592">MVLSEETCIRRATKLVYWTTINYYALGCWTRCQLTVFTICTSKEIQDCLGNDLQQPNYKWSCTSKEKPVHGLIISKCSKDPLRSLRTPYDRSIEEDSVTWACPRTQRGVDHPGRGSQWSSTATVPLQG</sequence>
<gene>
    <name evidence="2" type="ORF">NC653_003068</name>
</gene>
<feature type="compositionally biased region" description="Polar residues" evidence="1">
    <location>
        <begin position="116"/>
        <end position="128"/>
    </location>
</feature>
<accession>A0AAD6RR93</accession>
<protein>
    <submittedName>
        <fullName evidence="2">Uncharacterized protein</fullName>
    </submittedName>
</protein>
<dbReference type="AlphaFoldDB" id="A0AAD6RR93"/>
<organism evidence="2 3">
    <name type="scientific">Populus alba x Populus x berolinensis</name>
    <dbReference type="NCBI Taxonomy" id="444605"/>
    <lineage>
        <taxon>Eukaryota</taxon>
        <taxon>Viridiplantae</taxon>
        <taxon>Streptophyta</taxon>
        <taxon>Embryophyta</taxon>
        <taxon>Tracheophyta</taxon>
        <taxon>Spermatophyta</taxon>
        <taxon>Magnoliopsida</taxon>
        <taxon>eudicotyledons</taxon>
        <taxon>Gunneridae</taxon>
        <taxon>Pentapetalae</taxon>
        <taxon>rosids</taxon>
        <taxon>fabids</taxon>
        <taxon>Malpighiales</taxon>
        <taxon>Salicaceae</taxon>
        <taxon>Saliceae</taxon>
        <taxon>Populus</taxon>
    </lineage>
</organism>
<name>A0AAD6RR93_9ROSI</name>
<feature type="region of interest" description="Disordered" evidence="1">
    <location>
        <begin position="104"/>
        <end position="128"/>
    </location>
</feature>
<keyword evidence="3" id="KW-1185">Reference proteome</keyword>
<evidence type="ECO:0000256" key="1">
    <source>
        <dbReference type="SAM" id="MobiDB-lite"/>
    </source>
</evidence>
<comment type="caution">
    <text evidence="2">The sequence shown here is derived from an EMBL/GenBank/DDBJ whole genome shotgun (WGS) entry which is preliminary data.</text>
</comment>
<reference evidence="2 3" key="1">
    <citation type="journal article" date="2023" name="Mol. Ecol. Resour.">
        <title>Chromosome-level genome assembly of a triploid poplar Populus alba 'Berolinensis'.</title>
        <authorList>
            <person name="Chen S."/>
            <person name="Yu Y."/>
            <person name="Wang X."/>
            <person name="Wang S."/>
            <person name="Zhang T."/>
            <person name="Zhou Y."/>
            <person name="He R."/>
            <person name="Meng N."/>
            <person name="Wang Y."/>
            <person name="Liu W."/>
            <person name="Liu Z."/>
            <person name="Liu J."/>
            <person name="Guo Q."/>
            <person name="Huang H."/>
            <person name="Sederoff R.R."/>
            <person name="Wang G."/>
            <person name="Qu G."/>
            <person name="Chen S."/>
        </authorList>
    </citation>
    <scope>NUCLEOTIDE SEQUENCE [LARGE SCALE GENOMIC DNA]</scope>
    <source>
        <strain evidence="2">SC-2020</strain>
    </source>
</reference>